<dbReference type="Gene3D" id="3.60.21.10">
    <property type="match status" value="1"/>
</dbReference>
<feature type="domain" description="Calcineurin-like phosphoesterase" evidence="3">
    <location>
        <begin position="56"/>
        <end position="230"/>
    </location>
</feature>
<gene>
    <name evidence="4" type="primary">ykuE_2</name>
    <name evidence="4" type="ORF">KSB_78650</name>
</gene>
<keyword evidence="5" id="KW-1185">Reference proteome</keyword>
<dbReference type="InterPro" id="IPR004843">
    <property type="entry name" value="Calcineurin-like_PHP"/>
</dbReference>
<evidence type="ECO:0000256" key="2">
    <source>
        <dbReference type="ARBA" id="ARBA00022801"/>
    </source>
</evidence>
<dbReference type="PANTHER" id="PTHR31302:SF31">
    <property type="entry name" value="PHOSPHODIESTERASE YAEI"/>
    <property type="match status" value="1"/>
</dbReference>
<dbReference type="InterPro" id="IPR051158">
    <property type="entry name" value="Metallophosphoesterase_sf"/>
</dbReference>
<dbReference type="CDD" id="cd07385">
    <property type="entry name" value="MPP_YkuE_C"/>
    <property type="match status" value="1"/>
</dbReference>
<protein>
    <submittedName>
        <fullName evidence="4">Metallophosphoesterase YkuE</fullName>
    </submittedName>
</protein>
<name>A0ABQ3V423_9CHLR</name>
<dbReference type="InterPro" id="IPR029052">
    <property type="entry name" value="Metallo-depent_PP-like"/>
</dbReference>
<organism evidence="4 5">
    <name type="scientific">Ktedonobacter robiniae</name>
    <dbReference type="NCBI Taxonomy" id="2778365"/>
    <lineage>
        <taxon>Bacteria</taxon>
        <taxon>Bacillati</taxon>
        <taxon>Chloroflexota</taxon>
        <taxon>Ktedonobacteria</taxon>
        <taxon>Ktedonobacterales</taxon>
        <taxon>Ktedonobacteraceae</taxon>
        <taxon>Ktedonobacter</taxon>
    </lineage>
</organism>
<sequence length="291" mass="32296">MHKRQFLKVAGGTVAGTVLLGTGTSFYSTHIEPANIDCTQLSLRLPRLSPAFHGYRIAQLSDIHIDDTWMDFKRLSDIVKQVNAQHPDLIVITGDFVTRYYPWAARPLAALGDLHARDGIFSIYGNHDAWSGTDWLGALIKPLGINDLTNEFHTIKRENGAMLHIVGIEDLWPDPSYINSVWEYSDTIAGLVKRLPSEGSAILLAHEPDFADVATKTERFDLQLSGHTHGGQVRIPLVGTPRTPPLGHKYVSGLYSVGSMLQYTNRGLGMVKPQVRFDCRPEITIIECQAL</sequence>
<evidence type="ECO:0000313" key="4">
    <source>
        <dbReference type="EMBL" id="GHO59390.1"/>
    </source>
</evidence>
<dbReference type="RefSeq" id="WP_201375580.1">
    <property type="nucleotide sequence ID" value="NZ_BNJG01000003.1"/>
</dbReference>
<reference evidence="4 5" key="1">
    <citation type="journal article" date="2021" name="Int. J. Syst. Evol. Microbiol.">
        <title>Reticulibacter mediterranei gen. nov., sp. nov., within the new family Reticulibacteraceae fam. nov., and Ktedonospora formicarum gen. nov., sp. nov., Ktedonobacter robiniae sp. nov., Dictyobacter formicarum sp. nov. and Dictyobacter arantiisoli sp. nov., belonging to the class Ktedonobacteria.</title>
        <authorList>
            <person name="Yabe S."/>
            <person name="Zheng Y."/>
            <person name="Wang C.M."/>
            <person name="Sakai Y."/>
            <person name="Abe K."/>
            <person name="Yokota A."/>
            <person name="Donadio S."/>
            <person name="Cavaletti L."/>
            <person name="Monciardini P."/>
        </authorList>
    </citation>
    <scope>NUCLEOTIDE SEQUENCE [LARGE SCALE GENOMIC DNA]</scope>
    <source>
        <strain evidence="4 5">SOSP1-30</strain>
    </source>
</reference>
<dbReference type="Proteomes" id="UP000654345">
    <property type="component" value="Unassembled WGS sequence"/>
</dbReference>
<dbReference type="PANTHER" id="PTHR31302">
    <property type="entry name" value="TRANSMEMBRANE PROTEIN WITH METALLOPHOSPHOESTERASE DOMAIN-RELATED"/>
    <property type="match status" value="1"/>
</dbReference>
<accession>A0ABQ3V423</accession>
<dbReference type="SUPFAM" id="SSF56300">
    <property type="entry name" value="Metallo-dependent phosphatases"/>
    <property type="match status" value="1"/>
</dbReference>
<dbReference type="Pfam" id="PF00149">
    <property type="entry name" value="Metallophos"/>
    <property type="match status" value="1"/>
</dbReference>
<evidence type="ECO:0000313" key="5">
    <source>
        <dbReference type="Proteomes" id="UP000654345"/>
    </source>
</evidence>
<comment type="caution">
    <text evidence="4">The sequence shown here is derived from an EMBL/GenBank/DDBJ whole genome shotgun (WGS) entry which is preliminary data.</text>
</comment>
<evidence type="ECO:0000256" key="1">
    <source>
        <dbReference type="ARBA" id="ARBA00022723"/>
    </source>
</evidence>
<proteinExistence type="predicted"/>
<keyword evidence="1" id="KW-0479">Metal-binding</keyword>
<keyword evidence="2" id="KW-0378">Hydrolase</keyword>
<dbReference type="EMBL" id="BNJG01000003">
    <property type="protein sequence ID" value="GHO59390.1"/>
    <property type="molecule type" value="Genomic_DNA"/>
</dbReference>
<evidence type="ECO:0000259" key="3">
    <source>
        <dbReference type="Pfam" id="PF00149"/>
    </source>
</evidence>